<gene>
    <name evidence="2" type="ORF">UT176_01194</name>
</gene>
<dbReference type="InterPro" id="IPR029045">
    <property type="entry name" value="ClpP/crotonase-like_dom_sf"/>
</dbReference>
<evidence type="ECO:0000259" key="1">
    <source>
        <dbReference type="PROSITE" id="PS50980"/>
    </source>
</evidence>
<dbReference type="Proteomes" id="UP000244960">
    <property type="component" value="Chromosome I"/>
</dbReference>
<protein>
    <submittedName>
        <fullName evidence="2">Propionyl-CoA carboxylase beta chain</fullName>
        <ecNumber evidence="2">6.4.1.3</ecNumber>
    </submittedName>
</protein>
<dbReference type="RefSeq" id="WP_109490089.1">
    <property type="nucleotide sequence ID" value="NZ_CP166954.1"/>
</dbReference>
<name>A0A2U3R360_ORITS</name>
<reference evidence="3" key="1">
    <citation type="submission" date="2018-03" db="EMBL/GenBank/DDBJ databases">
        <authorList>
            <person name="Batty M. E."/>
            <person name="Batty M E."/>
        </authorList>
    </citation>
    <scope>NUCLEOTIDE SEQUENCE [LARGE SCALE GENOMIC DNA]</scope>
</reference>
<proteinExistence type="predicted"/>
<evidence type="ECO:0000313" key="2">
    <source>
        <dbReference type="EMBL" id="SPR07664.1"/>
    </source>
</evidence>
<dbReference type="GO" id="GO:0004658">
    <property type="term" value="F:propionyl-CoA carboxylase activity"/>
    <property type="evidence" value="ECO:0007669"/>
    <property type="project" value="UniProtKB-EC"/>
</dbReference>
<dbReference type="Pfam" id="PF01039">
    <property type="entry name" value="Carboxyl_trans"/>
    <property type="match status" value="1"/>
</dbReference>
<dbReference type="InterPro" id="IPR034733">
    <property type="entry name" value="AcCoA_carboxyl_beta"/>
</dbReference>
<dbReference type="InterPro" id="IPR051047">
    <property type="entry name" value="AccD/PCCB"/>
</dbReference>
<dbReference type="SUPFAM" id="SSF52096">
    <property type="entry name" value="ClpP/crotonase"/>
    <property type="match status" value="1"/>
</dbReference>
<dbReference type="PANTHER" id="PTHR43842">
    <property type="entry name" value="PROPIONYL-COA CARBOXYLASE BETA CHAIN"/>
    <property type="match status" value="1"/>
</dbReference>
<dbReference type="EC" id="6.4.1.3" evidence="2"/>
<evidence type="ECO:0000313" key="3">
    <source>
        <dbReference type="Proteomes" id="UP000244960"/>
    </source>
</evidence>
<dbReference type="EMBL" id="LS398547">
    <property type="protein sequence ID" value="SPR07664.1"/>
    <property type="molecule type" value="Genomic_DNA"/>
</dbReference>
<accession>A0A2U3R360</accession>
<dbReference type="InterPro" id="IPR011762">
    <property type="entry name" value="COA_CT_N"/>
</dbReference>
<dbReference type="PANTHER" id="PTHR43842:SF4">
    <property type="match status" value="1"/>
</dbReference>
<sequence>MFAKHRCSNFDMSSKMFLGDGVITCHGTINCRLVFVYSQDFTALGGSLGEVYAKQICKLIDTAIDVRAPIICINDSRKS</sequence>
<keyword evidence="2" id="KW-0436">Ligase</keyword>
<feature type="domain" description="CoA carboxyltransferase N-terminal" evidence="1">
    <location>
        <begin position="1"/>
        <end position="79"/>
    </location>
</feature>
<organism evidence="2 3">
    <name type="scientific">Orientia tsutsugamushi</name>
    <name type="common">Rickettsia tsutsugamushi</name>
    <dbReference type="NCBI Taxonomy" id="784"/>
    <lineage>
        <taxon>Bacteria</taxon>
        <taxon>Pseudomonadati</taxon>
        <taxon>Pseudomonadota</taxon>
        <taxon>Alphaproteobacteria</taxon>
        <taxon>Rickettsiales</taxon>
        <taxon>Rickettsiaceae</taxon>
        <taxon>Rickettsieae</taxon>
        <taxon>Orientia</taxon>
    </lineage>
</organism>
<dbReference type="AlphaFoldDB" id="A0A2U3R360"/>
<dbReference type="Gene3D" id="3.90.226.10">
    <property type="entry name" value="2-enoyl-CoA Hydratase, Chain A, domain 1"/>
    <property type="match status" value="1"/>
</dbReference>
<dbReference type="PROSITE" id="PS50980">
    <property type="entry name" value="COA_CT_NTER"/>
    <property type="match status" value="1"/>
</dbReference>